<dbReference type="GO" id="GO:0005769">
    <property type="term" value="C:early endosome"/>
    <property type="evidence" value="ECO:0007669"/>
    <property type="project" value="EnsemblPlants"/>
</dbReference>
<keyword evidence="6" id="KW-0963">Cytoplasm</keyword>
<dbReference type="SUPFAM" id="SSF46785">
    <property type="entry name" value="Winged helix' DNA-binding domain"/>
    <property type="match status" value="2"/>
</dbReference>
<organism evidence="9">
    <name type="scientific">Physcomitrium patens</name>
    <name type="common">Spreading-leaved earth moss</name>
    <name type="synonym">Physcomitrella patens</name>
    <dbReference type="NCBI Taxonomy" id="3218"/>
    <lineage>
        <taxon>Eukaryota</taxon>
        <taxon>Viridiplantae</taxon>
        <taxon>Streptophyta</taxon>
        <taxon>Embryophyta</taxon>
        <taxon>Bryophyta</taxon>
        <taxon>Bryophytina</taxon>
        <taxon>Bryopsida</taxon>
        <taxon>Funariidae</taxon>
        <taxon>Funariales</taxon>
        <taxon>Funariaceae</taxon>
        <taxon>Physcomitrium</taxon>
    </lineage>
</organism>
<dbReference type="Gramene" id="Pp3c23_21630V3.2">
    <property type="protein sequence ID" value="Pp3c23_21630V3.2"/>
    <property type="gene ID" value="Pp3c23_21630"/>
</dbReference>
<dbReference type="Pfam" id="PF11605">
    <property type="entry name" value="Vps36_ESCRT-II"/>
    <property type="match status" value="1"/>
</dbReference>
<dbReference type="SUPFAM" id="SSF50729">
    <property type="entry name" value="PH domain-like"/>
    <property type="match status" value="1"/>
</dbReference>
<dbReference type="InterPro" id="IPR011993">
    <property type="entry name" value="PH-like_dom_sf"/>
</dbReference>
<evidence type="ECO:0000256" key="1">
    <source>
        <dbReference type="ARBA" id="ARBA00009697"/>
    </source>
</evidence>
<evidence type="ECO:0000313" key="10">
    <source>
        <dbReference type="EnsemblPlants" id="Pp3c23_21630V3.1"/>
    </source>
</evidence>
<keyword evidence="4 6" id="KW-0653">Protein transport</keyword>
<dbReference type="FunFam" id="1.10.10.10:FF:000165">
    <property type="entry name" value="Vacuolar protein sorting protein (Vps36)"/>
    <property type="match status" value="1"/>
</dbReference>
<dbReference type="FunFam" id="1.10.10.10:FF:000368">
    <property type="entry name" value="vacuolar protein sorting-associated protein 36-like"/>
    <property type="match status" value="1"/>
</dbReference>
<evidence type="ECO:0000256" key="4">
    <source>
        <dbReference type="ARBA" id="ARBA00022927"/>
    </source>
</evidence>
<dbReference type="GO" id="GO:0007033">
    <property type="term" value="P:vacuole organization"/>
    <property type="evidence" value="ECO:0007669"/>
    <property type="project" value="EnsemblPlants"/>
</dbReference>
<dbReference type="EMBL" id="ABEU02000023">
    <property type="protein sequence ID" value="PNR29701.1"/>
    <property type="molecule type" value="Genomic_DNA"/>
</dbReference>
<feature type="domain" description="GLUE N-terminal" evidence="8">
    <location>
        <begin position="11"/>
        <end position="153"/>
    </location>
</feature>
<comment type="similarity">
    <text evidence="1 6">Belongs to the VPS36 family.</text>
</comment>
<dbReference type="InterPro" id="IPR021648">
    <property type="entry name" value="GLUE_dom"/>
</dbReference>
<dbReference type="InterPro" id="IPR040608">
    <property type="entry name" value="Snf8/Vps36"/>
</dbReference>
<gene>
    <name evidence="10" type="primary">LOC112275677</name>
    <name evidence="9" type="ORF">PHYPA_028395</name>
</gene>
<feature type="region of interest" description="Disordered" evidence="7">
    <location>
        <begin position="159"/>
        <end position="185"/>
    </location>
</feature>
<keyword evidence="11" id="KW-1185">Reference proteome</keyword>
<dbReference type="OrthoDB" id="271448at2759"/>
<dbReference type="GO" id="GO:0000814">
    <property type="term" value="C:ESCRT II complex"/>
    <property type="evidence" value="ECO:0000318"/>
    <property type="project" value="GO_Central"/>
</dbReference>
<evidence type="ECO:0000256" key="5">
    <source>
        <dbReference type="ARBA" id="ARBA00023054"/>
    </source>
</evidence>
<dbReference type="Proteomes" id="UP000006727">
    <property type="component" value="Chromosome 23"/>
</dbReference>
<dbReference type="GO" id="GO:0090351">
    <property type="term" value="P:seedling development"/>
    <property type="evidence" value="ECO:0007669"/>
    <property type="project" value="EnsemblPlants"/>
</dbReference>
<dbReference type="PROSITE" id="PS51495">
    <property type="entry name" value="GLUE"/>
    <property type="match status" value="1"/>
</dbReference>
<evidence type="ECO:0000256" key="2">
    <source>
        <dbReference type="ARBA" id="ARBA00022448"/>
    </source>
</evidence>
<dbReference type="GO" id="GO:0005886">
    <property type="term" value="C:plasma membrane"/>
    <property type="evidence" value="ECO:0007669"/>
    <property type="project" value="EnsemblPlants"/>
</dbReference>
<dbReference type="GO" id="GO:0043130">
    <property type="term" value="F:ubiquitin binding"/>
    <property type="evidence" value="ECO:0000318"/>
    <property type="project" value="GO_Central"/>
</dbReference>
<dbReference type="EnsemblPlants" id="Pp3c23_21630V3.1">
    <property type="protein sequence ID" value="Pp3c23_21630V3.1"/>
    <property type="gene ID" value="Pp3c23_21630"/>
</dbReference>
<dbReference type="InterPro" id="IPR037855">
    <property type="entry name" value="Vps36"/>
</dbReference>
<dbReference type="Gene3D" id="2.30.29.30">
    <property type="entry name" value="Pleckstrin-homology domain (PH domain)/Phosphotyrosine-binding domain (PTB)"/>
    <property type="match status" value="1"/>
</dbReference>
<dbReference type="AlphaFoldDB" id="A0A2K1IKA1"/>
<evidence type="ECO:0000256" key="7">
    <source>
        <dbReference type="SAM" id="MobiDB-lite"/>
    </source>
</evidence>
<comment type="subunit">
    <text evidence="6">Component of the endosomal sorting complex required for transport II (ESCRT-II).</text>
</comment>
<name>A0A2K1IKA1_PHYPA</name>
<dbReference type="PaxDb" id="3218-PP1S335_30V6.1"/>
<reference evidence="10" key="3">
    <citation type="submission" date="2020-12" db="UniProtKB">
        <authorList>
            <consortium name="EnsemblPlants"/>
        </authorList>
    </citation>
    <scope>IDENTIFICATION</scope>
</reference>
<dbReference type="GO" id="GO:0032266">
    <property type="term" value="F:phosphatidylinositol-3-phosphate binding"/>
    <property type="evidence" value="ECO:0007669"/>
    <property type="project" value="UniProtKB-UniRule"/>
</dbReference>
<dbReference type="STRING" id="3218.A0A2K1IKA1"/>
<reference evidence="9 11" key="1">
    <citation type="journal article" date="2008" name="Science">
        <title>The Physcomitrella genome reveals evolutionary insights into the conquest of land by plants.</title>
        <authorList>
            <person name="Rensing S."/>
            <person name="Lang D."/>
            <person name="Zimmer A."/>
            <person name="Terry A."/>
            <person name="Salamov A."/>
            <person name="Shapiro H."/>
            <person name="Nishiyama T."/>
            <person name="Perroud P.-F."/>
            <person name="Lindquist E."/>
            <person name="Kamisugi Y."/>
            <person name="Tanahashi T."/>
            <person name="Sakakibara K."/>
            <person name="Fujita T."/>
            <person name="Oishi K."/>
            <person name="Shin-I T."/>
            <person name="Kuroki Y."/>
            <person name="Toyoda A."/>
            <person name="Suzuki Y."/>
            <person name="Hashimoto A."/>
            <person name="Yamaguchi K."/>
            <person name="Sugano A."/>
            <person name="Kohara Y."/>
            <person name="Fujiyama A."/>
            <person name="Anterola A."/>
            <person name="Aoki S."/>
            <person name="Ashton N."/>
            <person name="Barbazuk W.B."/>
            <person name="Barker E."/>
            <person name="Bennetzen J."/>
            <person name="Bezanilla M."/>
            <person name="Blankenship R."/>
            <person name="Cho S.H."/>
            <person name="Dutcher S."/>
            <person name="Estelle M."/>
            <person name="Fawcett J.A."/>
            <person name="Gundlach H."/>
            <person name="Hanada K."/>
            <person name="Heyl A."/>
            <person name="Hicks K.A."/>
            <person name="Hugh J."/>
            <person name="Lohr M."/>
            <person name="Mayer K."/>
            <person name="Melkozernov A."/>
            <person name="Murata T."/>
            <person name="Nelson D."/>
            <person name="Pils B."/>
            <person name="Prigge M."/>
            <person name="Reiss B."/>
            <person name="Renner T."/>
            <person name="Rombauts S."/>
            <person name="Rushton P."/>
            <person name="Sanderfoot A."/>
            <person name="Schween G."/>
            <person name="Shiu S.-H."/>
            <person name="Stueber K."/>
            <person name="Theodoulou F.L."/>
            <person name="Tu H."/>
            <person name="Van de Peer Y."/>
            <person name="Verrier P.J."/>
            <person name="Waters E."/>
            <person name="Wood A."/>
            <person name="Yang L."/>
            <person name="Cove D."/>
            <person name="Cuming A."/>
            <person name="Hasebe M."/>
            <person name="Lucas S."/>
            <person name="Mishler D.B."/>
            <person name="Reski R."/>
            <person name="Grigoriev I."/>
            <person name="Quatrano R.S."/>
            <person name="Boore J.L."/>
        </authorList>
    </citation>
    <scope>NUCLEOTIDE SEQUENCE [LARGE SCALE GENOMIC DNA]</scope>
    <source>
        <strain evidence="10 11">cv. Gransden 2004</strain>
    </source>
</reference>
<protein>
    <recommendedName>
        <fullName evidence="6">Vacuolar protein-sorting-associated protein 36</fullName>
    </recommendedName>
    <alternativeName>
        <fullName evidence="6">ESCRT-II complex subunit VPS36</fullName>
    </alternativeName>
</protein>
<dbReference type="InterPro" id="IPR036390">
    <property type="entry name" value="WH_DNA-bd_sf"/>
</dbReference>
<evidence type="ECO:0000256" key="6">
    <source>
        <dbReference type="RuleBase" id="RU367095"/>
    </source>
</evidence>
<dbReference type="PANTHER" id="PTHR13128">
    <property type="entry name" value="VACUOLAR PROTEIN-SORTING-ASSOCIATED PROTEIN 36"/>
    <property type="match status" value="1"/>
</dbReference>
<dbReference type="GO" id="GO:0031902">
    <property type="term" value="C:late endosome membrane"/>
    <property type="evidence" value="ECO:0000318"/>
    <property type="project" value="GO_Central"/>
</dbReference>
<keyword evidence="3 6" id="KW-0967">Endosome</keyword>
<keyword evidence="2 6" id="KW-0813">Transport</keyword>
<comment type="function">
    <text evidence="6">Component of the ESCRT-II complex (endosomal sorting complex required for transport II), which is required for multivesicular body (MVB) formation and sorting of endosomal cargo proteins into MVBs.</text>
</comment>
<evidence type="ECO:0000313" key="9">
    <source>
        <dbReference type="EMBL" id="PNR29701.1"/>
    </source>
</evidence>
<comment type="subcellular location">
    <subcellularLocation>
        <location evidence="6">Cytoplasm</location>
    </subcellularLocation>
    <subcellularLocation>
        <location evidence="6">Endosome</location>
    </subcellularLocation>
</comment>
<dbReference type="EnsemblPlants" id="Pp3c23_21630V3.2">
    <property type="protein sequence ID" value="Pp3c23_21630V3.2"/>
    <property type="gene ID" value="Pp3c23_21630"/>
</dbReference>
<dbReference type="Gene3D" id="6.10.140.260">
    <property type="match status" value="1"/>
</dbReference>
<dbReference type="Gramene" id="Pp3c23_21630V3.1">
    <property type="protein sequence ID" value="Pp3c23_21630V3.1"/>
    <property type="gene ID" value="Pp3c23_21630"/>
</dbReference>
<dbReference type="RefSeq" id="XP_024362006.1">
    <property type="nucleotide sequence ID" value="XM_024506238.2"/>
</dbReference>
<evidence type="ECO:0000259" key="8">
    <source>
        <dbReference type="PROSITE" id="PS51495"/>
    </source>
</evidence>
<dbReference type="InterPro" id="IPR036388">
    <property type="entry name" value="WH-like_DNA-bd_sf"/>
</dbReference>
<dbReference type="PANTHER" id="PTHR13128:SF12">
    <property type="entry name" value="VACUOLAR PROTEIN-SORTING-ASSOCIATED PROTEIN 36"/>
    <property type="match status" value="1"/>
</dbReference>
<proteinExistence type="inferred from homology"/>
<dbReference type="OMA" id="TLNARVW"/>
<keyword evidence="5" id="KW-0175">Coiled coil</keyword>
<dbReference type="GO" id="GO:0043328">
    <property type="term" value="P:protein transport to vacuole involved in ubiquitin-dependent protein catabolic process via the multivesicular body sorting pathway"/>
    <property type="evidence" value="ECO:0000318"/>
    <property type="project" value="GO_Central"/>
</dbReference>
<sequence>MEACARVLQLVQLTASGRPRLESGEVECQLLDGIDLEEDSGKWALKSGILSLTTHRLLWLDERLMKASAVPLGSIGQVYASKKSLKSMFSTPRLKFQVWTQKDGRVSSQGQDGAAGSIVLSILFKGRTGPDSFVQRFGEVVKAQAWKVNMAPQIRSSLDESVPAGEAGPSSGTANIPRRPPPTKINPAMAGVSGILRKEQEQQEEVDKNMKEAFQDLNGLMSKAKEMVQLAEKMRARLLQGQSAGTDEEGMGTKQEMQDWMLSVGIASPVTKESAGALYHQQLSRQLADFVKDPVQRAGGMLALIDAYCLFNRARGTELISPEDLLTACTVWATIDVPFRLRKFDSGVMVIQSVSQSDEEVFMRLTALVKSGEAAKMGIGATEAARALGMAPALAKEQLLAAESRGILCRDDGADGLRFFHNFFMDISITTLQEGS</sequence>
<reference evidence="9 11" key="2">
    <citation type="journal article" date="2018" name="Plant J.">
        <title>The Physcomitrella patens chromosome-scale assembly reveals moss genome structure and evolution.</title>
        <authorList>
            <person name="Lang D."/>
            <person name="Ullrich K.K."/>
            <person name="Murat F."/>
            <person name="Fuchs J."/>
            <person name="Jenkins J."/>
            <person name="Haas F.B."/>
            <person name="Piednoel M."/>
            <person name="Gundlach H."/>
            <person name="Van Bel M."/>
            <person name="Meyberg R."/>
            <person name="Vives C."/>
            <person name="Morata J."/>
            <person name="Symeonidi A."/>
            <person name="Hiss M."/>
            <person name="Muchero W."/>
            <person name="Kamisugi Y."/>
            <person name="Saleh O."/>
            <person name="Blanc G."/>
            <person name="Decker E.L."/>
            <person name="van Gessel N."/>
            <person name="Grimwood J."/>
            <person name="Hayes R.D."/>
            <person name="Graham S.W."/>
            <person name="Gunter L.E."/>
            <person name="McDaniel S.F."/>
            <person name="Hoernstein S.N.W."/>
            <person name="Larsson A."/>
            <person name="Li F.W."/>
            <person name="Perroud P.F."/>
            <person name="Phillips J."/>
            <person name="Ranjan P."/>
            <person name="Rokshar D.S."/>
            <person name="Rothfels C.J."/>
            <person name="Schneider L."/>
            <person name="Shu S."/>
            <person name="Stevenson D.W."/>
            <person name="Thummler F."/>
            <person name="Tillich M."/>
            <person name="Villarreal Aguilar J.C."/>
            <person name="Widiez T."/>
            <person name="Wong G.K."/>
            <person name="Wymore A."/>
            <person name="Zhang Y."/>
            <person name="Zimmer A.D."/>
            <person name="Quatrano R.S."/>
            <person name="Mayer K.F.X."/>
            <person name="Goodstein D."/>
            <person name="Casacuberta J.M."/>
            <person name="Vandepoele K."/>
            <person name="Reski R."/>
            <person name="Cuming A.C."/>
            <person name="Tuskan G.A."/>
            <person name="Maumus F."/>
            <person name="Salse J."/>
            <person name="Schmutz J."/>
            <person name="Rensing S.A."/>
        </authorList>
    </citation>
    <scope>NUCLEOTIDE SEQUENCE [LARGE SCALE GENOMIC DNA]</scope>
    <source>
        <strain evidence="10 11">cv. Gransden 2004</strain>
    </source>
</reference>
<evidence type="ECO:0000256" key="3">
    <source>
        <dbReference type="ARBA" id="ARBA00022753"/>
    </source>
</evidence>
<dbReference type="Pfam" id="PF04157">
    <property type="entry name" value="EAP30"/>
    <property type="match status" value="1"/>
</dbReference>
<evidence type="ECO:0000313" key="11">
    <source>
        <dbReference type="Proteomes" id="UP000006727"/>
    </source>
</evidence>
<accession>A0A2K1IKA1</accession>
<dbReference type="GeneID" id="112275677"/>
<dbReference type="Gene3D" id="1.10.10.10">
    <property type="entry name" value="Winged helix-like DNA-binding domain superfamily/Winged helix DNA-binding domain"/>
    <property type="match status" value="2"/>
</dbReference>